<gene>
    <name evidence="16" type="primary">oadG</name>
    <name evidence="18" type="ORF">NLF92_08975</name>
</gene>
<dbReference type="EC" id="7.2.4.2" evidence="16"/>
<dbReference type="InterPro" id="IPR023424">
    <property type="entry name" value="OadG"/>
</dbReference>
<comment type="similarity">
    <text evidence="4 16 17">Belongs to the OadG family.</text>
</comment>
<keyword evidence="13 16" id="KW-0472">Membrane</keyword>
<evidence type="ECO:0000256" key="3">
    <source>
        <dbReference type="ARBA" id="ARBA00004162"/>
    </source>
</evidence>
<comment type="subcellular location">
    <subcellularLocation>
        <location evidence="3 16 17">Cell membrane</location>
        <topology evidence="3 16 17">Single-pass membrane protein</topology>
    </subcellularLocation>
</comment>
<evidence type="ECO:0000256" key="2">
    <source>
        <dbReference type="ARBA" id="ARBA00003002"/>
    </source>
</evidence>
<sequence>MESNTITALLQEAATLLGVGMSMVFIFLSILVVSVKLMTKIVLAFPDNSQLVSPSAPPKAPAPAVNDEQTITAIKAAVSAYRSGNVSQ</sequence>
<evidence type="ECO:0000313" key="19">
    <source>
        <dbReference type="Proteomes" id="UP001165413"/>
    </source>
</evidence>
<evidence type="ECO:0000256" key="5">
    <source>
        <dbReference type="ARBA" id="ARBA00011869"/>
    </source>
</evidence>
<dbReference type="GO" id="GO:0015451">
    <property type="term" value="F:decarboxylation-driven active transmembrane transporter activity"/>
    <property type="evidence" value="ECO:0007669"/>
    <property type="project" value="UniProtKB-EC"/>
</dbReference>
<evidence type="ECO:0000256" key="11">
    <source>
        <dbReference type="ARBA" id="ARBA00023053"/>
    </source>
</evidence>
<protein>
    <recommendedName>
        <fullName evidence="16">Probable oxaloacetate decarboxylase gamma chain</fullName>
        <ecNumber evidence="16">7.2.4.2</ecNumber>
    </recommendedName>
</protein>
<proteinExistence type="inferred from homology"/>
<dbReference type="Proteomes" id="UP001165413">
    <property type="component" value="Unassembled WGS sequence"/>
</dbReference>
<keyword evidence="11 16" id="KW-0915">Sodium</keyword>
<comment type="cofactor">
    <cofactor evidence="1 16 17">
        <name>Na(+)</name>
        <dbReference type="ChEBI" id="CHEBI:29101"/>
    </cofactor>
</comment>
<keyword evidence="6 16" id="KW-0813">Transport</keyword>
<evidence type="ECO:0000256" key="17">
    <source>
        <dbReference type="RuleBase" id="RU004278"/>
    </source>
</evidence>
<dbReference type="EMBL" id="JANATA010000015">
    <property type="protein sequence ID" value="MCP3429074.1"/>
    <property type="molecule type" value="Genomic_DNA"/>
</dbReference>
<comment type="catalytic activity">
    <reaction evidence="15 16 17">
        <text>oxaloacetate + 2 Na(+)(in) + H(+) = pyruvate + 2 Na(+)(out) + CO2</text>
        <dbReference type="Rhea" id="RHEA:57724"/>
        <dbReference type="ChEBI" id="CHEBI:15361"/>
        <dbReference type="ChEBI" id="CHEBI:15378"/>
        <dbReference type="ChEBI" id="CHEBI:16452"/>
        <dbReference type="ChEBI" id="CHEBI:16526"/>
        <dbReference type="ChEBI" id="CHEBI:29101"/>
        <dbReference type="EC" id="7.2.4.2"/>
    </reaction>
</comment>
<comment type="caution">
    <text evidence="18">The sequence shown here is derived from an EMBL/GenBank/DDBJ whole genome shotgun (WGS) entry which is preliminary data.</text>
</comment>
<dbReference type="RefSeq" id="WP_254101005.1">
    <property type="nucleotide sequence ID" value="NZ_JANATA010000015.1"/>
</dbReference>
<keyword evidence="19" id="KW-1185">Reference proteome</keyword>
<evidence type="ECO:0000256" key="6">
    <source>
        <dbReference type="ARBA" id="ARBA00022448"/>
    </source>
</evidence>
<dbReference type="Pfam" id="PF04277">
    <property type="entry name" value="OAD_gamma"/>
    <property type="match status" value="1"/>
</dbReference>
<organism evidence="18 19">
    <name type="scientific">Opacimonas viscosa</name>
    <dbReference type="NCBI Taxonomy" id="2961944"/>
    <lineage>
        <taxon>Bacteria</taxon>
        <taxon>Pseudomonadati</taxon>
        <taxon>Pseudomonadota</taxon>
        <taxon>Gammaproteobacteria</taxon>
        <taxon>Alteromonadales</taxon>
        <taxon>Alteromonadaceae</taxon>
        <taxon>Opacimonas</taxon>
    </lineage>
</organism>
<dbReference type="GO" id="GO:0008948">
    <property type="term" value="F:oxaloacetate decarboxylase activity"/>
    <property type="evidence" value="ECO:0007669"/>
    <property type="project" value="UniProtKB-UniRule"/>
</dbReference>
<dbReference type="HAMAP" id="MF_00404">
    <property type="entry name" value="OadG"/>
    <property type="match status" value="1"/>
</dbReference>
<evidence type="ECO:0000256" key="14">
    <source>
        <dbReference type="ARBA" id="ARBA00023201"/>
    </source>
</evidence>
<evidence type="ECO:0000256" key="8">
    <source>
        <dbReference type="ARBA" id="ARBA00022692"/>
    </source>
</evidence>
<evidence type="ECO:0000256" key="12">
    <source>
        <dbReference type="ARBA" id="ARBA00023065"/>
    </source>
</evidence>
<accession>A0AA41X5N8</accession>
<evidence type="ECO:0000313" key="18">
    <source>
        <dbReference type="EMBL" id="MCP3429074.1"/>
    </source>
</evidence>
<evidence type="ECO:0000256" key="7">
    <source>
        <dbReference type="ARBA" id="ARBA00022475"/>
    </source>
</evidence>
<keyword evidence="12 16" id="KW-0406">Ion transport</keyword>
<comment type="function">
    <text evidence="2 16 17">Catalyzes the decarboxylation of oxaloacetate coupled to Na(+) translocation.</text>
</comment>
<evidence type="ECO:0000256" key="16">
    <source>
        <dbReference type="HAMAP-Rule" id="MF_00404"/>
    </source>
</evidence>
<dbReference type="NCBIfam" id="TIGR01195">
    <property type="entry name" value="oadG_fam"/>
    <property type="match status" value="1"/>
</dbReference>
<name>A0AA41X5N8_9ALTE</name>
<reference evidence="18" key="1">
    <citation type="submission" date="2022-07" db="EMBL/GenBank/DDBJ databases">
        <title>Characterization of the Novel Bacterium Alteromonas immobilis LMIT006 and Alteromonas gregis LMIT007.</title>
        <authorList>
            <person name="Lin X."/>
        </authorList>
    </citation>
    <scope>NUCLEOTIDE SEQUENCE</scope>
    <source>
        <strain evidence="18">LMIT007</strain>
    </source>
</reference>
<evidence type="ECO:0000256" key="9">
    <source>
        <dbReference type="ARBA" id="ARBA00022967"/>
    </source>
</evidence>
<evidence type="ECO:0000256" key="10">
    <source>
        <dbReference type="ARBA" id="ARBA00022989"/>
    </source>
</evidence>
<evidence type="ECO:0000256" key="4">
    <source>
        <dbReference type="ARBA" id="ARBA00005844"/>
    </source>
</evidence>
<feature type="transmembrane region" description="Helical" evidence="16 17">
    <location>
        <begin position="13"/>
        <end position="33"/>
    </location>
</feature>
<evidence type="ECO:0000256" key="1">
    <source>
        <dbReference type="ARBA" id="ARBA00001959"/>
    </source>
</evidence>
<keyword evidence="9 16" id="KW-1278">Translocase</keyword>
<keyword evidence="14 16" id="KW-0739">Sodium transport</keyword>
<dbReference type="AlphaFoldDB" id="A0AA41X5N8"/>
<dbReference type="InterPro" id="IPR005899">
    <property type="entry name" value="Na_pump_deCOase"/>
</dbReference>
<evidence type="ECO:0000256" key="13">
    <source>
        <dbReference type="ARBA" id="ARBA00023136"/>
    </source>
</evidence>
<keyword evidence="7 16" id="KW-1003">Cell membrane</keyword>
<keyword evidence="8 16" id="KW-0812">Transmembrane</keyword>
<evidence type="ECO:0000256" key="15">
    <source>
        <dbReference type="ARBA" id="ARBA00048176"/>
    </source>
</evidence>
<dbReference type="GO" id="GO:0036376">
    <property type="term" value="P:sodium ion export across plasma membrane"/>
    <property type="evidence" value="ECO:0007669"/>
    <property type="project" value="InterPro"/>
</dbReference>
<dbReference type="GO" id="GO:0015081">
    <property type="term" value="F:sodium ion transmembrane transporter activity"/>
    <property type="evidence" value="ECO:0007669"/>
    <property type="project" value="UniProtKB-UniRule"/>
</dbReference>
<dbReference type="GO" id="GO:0005886">
    <property type="term" value="C:plasma membrane"/>
    <property type="evidence" value="ECO:0007669"/>
    <property type="project" value="UniProtKB-SubCell"/>
</dbReference>
<comment type="subunit">
    <text evidence="5 16">Heterotrimer of an alpha, a beta and a gamma subunit.</text>
</comment>
<keyword evidence="10 16" id="KW-1133">Transmembrane helix</keyword>